<dbReference type="Gene3D" id="3.40.50.10610">
    <property type="entry name" value="ABC-type transport auxiliary lipoprotein component"/>
    <property type="match status" value="1"/>
</dbReference>
<keyword evidence="1" id="KW-0472">Membrane</keyword>
<proteinExistence type="predicted"/>
<reference evidence="3 4" key="1">
    <citation type="submission" date="2011-09" db="EMBL/GenBank/DDBJ databases">
        <title>The permanent draft genome of Caldithrix abyssi DSM 13497.</title>
        <authorList>
            <consortium name="US DOE Joint Genome Institute (JGI-PGF)"/>
            <person name="Lucas S."/>
            <person name="Han J."/>
            <person name="Lapidus A."/>
            <person name="Bruce D."/>
            <person name="Goodwin L."/>
            <person name="Pitluck S."/>
            <person name="Peters L."/>
            <person name="Kyrpides N."/>
            <person name="Mavromatis K."/>
            <person name="Ivanova N."/>
            <person name="Mikhailova N."/>
            <person name="Chertkov O."/>
            <person name="Detter J.C."/>
            <person name="Tapia R."/>
            <person name="Han C."/>
            <person name="Land M."/>
            <person name="Hauser L."/>
            <person name="Markowitz V."/>
            <person name="Cheng J.-F."/>
            <person name="Hugenholtz P."/>
            <person name="Woyke T."/>
            <person name="Wu D."/>
            <person name="Spring S."/>
            <person name="Brambilla E."/>
            <person name="Klenk H.-P."/>
            <person name="Eisen J.A."/>
        </authorList>
    </citation>
    <scope>NUCLEOTIDE SEQUENCE [LARGE SCALE GENOMIC DNA]</scope>
    <source>
        <strain evidence="3 4">DSM 13497</strain>
    </source>
</reference>
<protein>
    <submittedName>
        <fullName evidence="2">Curli production assembly/transport component CsgG</fullName>
    </submittedName>
</protein>
<dbReference type="AlphaFoldDB" id="H1XTV7"/>
<evidence type="ECO:0000313" key="3">
    <source>
        <dbReference type="EMBL" id="EHO42724.1"/>
    </source>
</evidence>
<dbReference type="GO" id="GO:0030288">
    <property type="term" value="C:outer membrane-bounded periplasmic space"/>
    <property type="evidence" value="ECO:0007669"/>
    <property type="project" value="InterPro"/>
</dbReference>
<dbReference type="Proteomes" id="UP000004671">
    <property type="component" value="Chromosome"/>
</dbReference>
<dbReference type="RefSeq" id="WP_006930079.1">
    <property type="nucleotide sequence ID" value="NZ_CM001402.1"/>
</dbReference>
<dbReference type="EMBL" id="CP018099">
    <property type="protein sequence ID" value="APF18745.1"/>
    <property type="molecule type" value="Genomic_DNA"/>
</dbReference>
<organism evidence="3 4">
    <name type="scientific">Caldithrix abyssi DSM 13497</name>
    <dbReference type="NCBI Taxonomy" id="880073"/>
    <lineage>
        <taxon>Bacteria</taxon>
        <taxon>Pseudomonadati</taxon>
        <taxon>Calditrichota</taxon>
        <taxon>Calditrichia</taxon>
        <taxon>Calditrichales</taxon>
        <taxon>Calditrichaceae</taxon>
        <taxon>Caldithrix</taxon>
    </lineage>
</organism>
<dbReference type="Proteomes" id="UP000183868">
    <property type="component" value="Chromosome"/>
</dbReference>
<evidence type="ECO:0000313" key="2">
    <source>
        <dbReference type="EMBL" id="APF18745.1"/>
    </source>
</evidence>
<evidence type="ECO:0000256" key="1">
    <source>
        <dbReference type="SAM" id="Phobius"/>
    </source>
</evidence>
<dbReference type="HOGENOM" id="CLU_985827_0_0_0"/>
<dbReference type="PaxDb" id="880073-Calab_3118"/>
<dbReference type="STRING" id="880073.Cabys_1996"/>
<accession>H1XTV7</accession>
<reference evidence="2 5" key="2">
    <citation type="submission" date="2016-11" db="EMBL/GenBank/DDBJ databases">
        <title>Genomic analysis of Caldithrix abyssi and proposal of a novel bacterial phylum Caldithrichaeota.</title>
        <authorList>
            <person name="Kublanov I."/>
            <person name="Sigalova O."/>
            <person name="Gavrilov S."/>
            <person name="Lebedinsky A."/>
            <person name="Ivanova N."/>
            <person name="Daum C."/>
            <person name="Reddy T."/>
            <person name="Klenk H.P."/>
            <person name="Goker M."/>
            <person name="Reva O."/>
            <person name="Miroshnichenko M."/>
            <person name="Kyprides N."/>
            <person name="Woyke T."/>
            <person name="Gelfand M."/>
        </authorList>
    </citation>
    <scope>NUCLEOTIDE SEQUENCE [LARGE SCALE GENOMIC DNA]</scope>
    <source>
        <strain evidence="2 5">LF13</strain>
    </source>
</reference>
<sequence precursor="true">MFVSKKILAFLILLIPGFMAPLTAQIHVAITSFENQTDEILLDGWQRNLPDYLSVELGASQNLILLERNRLKEIFAEMHLALSGFVQNPTLAEKIGKLAGADVILSGVITKVGQNYVILAHITRVKTGEVMVEKVEAPDNKHFAQMAHLLGNNIRFRLTGEGKYQQKVSLKRYPTAYFLLGALVSGMTAGLLEKNAQNAYDDYHAATSLKDFDRYYDKANRLNRLSDAFWGLAGISLVGATVSWLKNMKQKDLKAGSEKGPSINYQWDFYERGARFGFTIRF</sequence>
<keyword evidence="1" id="KW-0812">Transmembrane</keyword>
<dbReference type="InParanoid" id="H1XTV7"/>
<dbReference type="InterPro" id="IPR005534">
    <property type="entry name" value="Curli_assmbl/transp-comp_CsgG"/>
</dbReference>
<name>H1XTV7_CALAY</name>
<keyword evidence="1" id="KW-1133">Transmembrane helix</keyword>
<evidence type="ECO:0000313" key="5">
    <source>
        <dbReference type="Proteomes" id="UP000183868"/>
    </source>
</evidence>
<evidence type="ECO:0000313" key="4">
    <source>
        <dbReference type="Proteomes" id="UP000004671"/>
    </source>
</evidence>
<dbReference type="KEGG" id="caby:Cabys_1996"/>
<dbReference type="EMBL" id="CM001402">
    <property type="protein sequence ID" value="EHO42724.1"/>
    <property type="molecule type" value="Genomic_DNA"/>
</dbReference>
<dbReference type="Pfam" id="PF03783">
    <property type="entry name" value="CsgG"/>
    <property type="match status" value="1"/>
</dbReference>
<gene>
    <name evidence="2" type="ORF">Cabys_1996</name>
    <name evidence="3" type="ORF">Calab_3118</name>
</gene>
<keyword evidence="4" id="KW-1185">Reference proteome</keyword>
<feature type="transmembrane region" description="Helical" evidence="1">
    <location>
        <begin position="228"/>
        <end position="245"/>
    </location>
</feature>